<proteinExistence type="predicted"/>
<dbReference type="GO" id="GO:0007051">
    <property type="term" value="P:spindle organization"/>
    <property type="evidence" value="ECO:0007669"/>
    <property type="project" value="InterPro"/>
</dbReference>
<feature type="coiled-coil region" evidence="1">
    <location>
        <begin position="326"/>
        <end position="361"/>
    </location>
</feature>
<dbReference type="PANTHER" id="PTHR12609">
    <property type="entry name" value="MICROTUBULE ASSOCIATED PROTEIN XMAP215"/>
    <property type="match status" value="1"/>
</dbReference>
<dbReference type="InParanoid" id="A0A0V1BK16"/>
<dbReference type="SMART" id="SM01349">
    <property type="entry name" value="TOG"/>
    <property type="match status" value="1"/>
</dbReference>
<dbReference type="GO" id="GO:0051010">
    <property type="term" value="F:microtubule plus-end binding"/>
    <property type="evidence" value="ECO:0007669"/>
    <property type="project" value="InterPro"/>
</dbReference>
<evidence type="ECO:0000259" key="3">
    <source>
        <dbReference type="SMART" id="SM01349"/>
    </source>
</evidence>
<keyword evidence="1" id="KW-0175">Coiled coil</keyword>
<dbReference type="STRING" id="6334.A0A0V1BK16"/>
<evidence type="ECO:0000313" key="4">
    <source>
        <dbReference type="EMBL" id="KRY37290.1"/>
    </source>
</evidence>
<dbReference type="OrthoDB" id="205662at2759"/>
<feature type="transmembrane region" description="Helical" evidence="2">
    <location>
        <begin position="44"/>
        <end position="65"/>
    </location>
</feature>
<keyword evidence="5" id="KW-1185">Reference proteome</keyword>
<keyword evidence="2" id="KW-0472">Membrane</keyword>
<accession>A0A0V1BK16</accession>
<keyword evidence="2" id="KW-1133">Transmembrane helix</keyword>
<dbReference type="EMBL" id="JYDH01000035">
    <property type="protein sequence ID" value="KRY37290.1"/>
    <property type="molecule type" value="Genomic_DNA"/>
</dbReference>
<evidence type="ECO:0000256" key="1">
    <source>
        <dbReference type="SAM" id="Coils"/>
    </source>
</evidence>
<gene>
    <name evidence="4" type="primary">Ckap5</name>
    <name evidence="4" type="ORF">T01_15114</name>
</gene>
<dbReference type="AlphaFoldDB" id="A0A0V1BK16"/>
<reference evidence="4 5" key="1">
    <citation type="submission" date="2015-01" db="EMBL/GenBank/DDBJ databases">
        <title>Evolution of Trichinella species and genotypes.</title>
        <authorList>
            <person name="Korhonen P.K."/>
            <person name="Edoardo P."/>
            <person name="Giuseppe L.R."/>
            <person name="Gasser R.B."/>
        </authorList>
    </citation>
    <scope>NUCLEOTIDE SEQUENCE [LARGE SCALE GENOMIC DNA]</scope>
    <source>
        <strain evidence="4">ISS3</strain>
    </source>
</reference>
<dbReference type="SUPFAM" id="SSF48371">
    <property type="entry name" value="ARM repeat"/>
    <property type="match status" value="1"/>
</dbReference>
<organism evidence="4 5">
    <name type="scientific">Trichinella spiralis</name>
    <name type="common">Trichina worm</name>
    <dbReference type="NCBI Taxonomy" id="6334"/>
    <lineage>
        <taxon>Eukaryota</taxon>
        <taxon>Metazoa</taxon>
        <taxon>Ecdysozoa</taxon>
        <taxon>Nematoda</taxon>
        <taxon>Enoplea</taxon>
        <taxon>Dorylaimia</taxon>
        <taxon>Trichinellida</taxon>
        <taxon>Trichinellidae</taxon>
        <taxon>Trichinella</taxon>
    </lineage>
</organism>
<comment type="caution">
    <text evidence="4">The sequence shown here is derived from an EMBL/GenBank/DDBJ whole genome shotgun (WGS) entry which is preliminary data.</text>
</comment>
<evidence type="ECO:0000256" key="2">
    <source>
        <dbReference type="SAM" id="Phobius"/>
    </source>
</evidence>
<keyword evidence="2" id="KW-0812">Transmembrane</keyword>
<dbReference type="InterPro" id="IPR016024">
    <property type="entry name" value="ARM-type_fold"/>
</dbReference>
<dbReference type="InterPro" id="IPR045110">
    <property type="entry name" value="XMAP215"/>
</dbReference>
<name>A0A0V1BK16_TRISP</name>
<dbReference type="GO" id="GO:0030951">
    <property type="term" value="P:establishment or maintenance of microtubule cytoskeleton polarity"/>
    <property type="evidence" value="ECO:0007669"/>
    <property type="project" value="InterPro"/>
</dbReference>
<protein>
    <submittedName>
        <fullName evidence="4">Cytoskeleton-associated protein 5</fullName>
    </submittedName>
</protein>
<dbReference type="Proteomes" id="UP000054776">
    <property type="component" value="Unassembled WGS sequence"/>
</dbReference>
<dbReference type="Gene3D" id="1.25.10.10">
    <property type="entry name" value="Leucine-rich Repeat Variant"/>
    <property type="match status" value="2"/>
</dbReference>
<sequence length="667" mass="76167">MVSMKTVLSKMVSAKTISRKTVSITVKMPHTITNYDKCRRKRCLFKQIMLVLFLHMYLKIFAMIVTKVHKESKQKVESASTATNIFNKLPPDFMDLIQSSDRNERQKALEILLQQLQITPILDGNAQYGSLISILDEQMCKGCNNSIIVLAANCMKYLVRGLKKRIIAESALLKLKVKKSVVSSAMVELVETLLEICGFEILATNIYNALSSKYPPVQLHTALILSRFFAHLEPFMFSNQQIKEALQYLFSIANSRDSDTRDAGMKALGIALAVGGEQTLEVSVGNNNIDKMKLLRIREHANAFLASINEENKESVQVEEEKPVQVDVQQKEVQIIKSTSKELENKEIQNAESNEKAFSKEVKEKITIETRNPFPKQIAEEQQQVETTASRDVVSSDVIPVTKTSFQNTFSGVFLSTESDVIKQLAEEFMRIVSVSLYSRLFHKDLAERVKGLVALYESCVKNEAAAFNSSDLFFKYCVWNMYSNSENLFSQVLQFIQFLVQFHIDRNQKLQFEDICSAIPHILSLFGREDEEIRKNVRKIMRQIYSISSPFHIFLEIVNKLKYATGIEKAEYIYQIRILIPAWAYGKSDAAVQAFYMLAECLNDSDERIRDFALRTIVDIYLEKSDSLCNLITLTETQKQLVDCAIRHYKSLSTWEHIAINGIENL</sequence>
<dbReference type="InterPro" id="IPR011989">
    <property type="entry name" value="ARM-like"/>
</dbReference>
<dbReference type="InterPro" id="IPR034085">
    <property type="entry name" value="TOG"/>
</dbReference>
<feature type="domain" description="TOG" evidence="3">
    <location>
        <begin position="78"/>
        <end position="307"/>
    </location>
</feature>
<dbReference type="GO" id="GO:0046785">
    <property type="term" value="P:microtubule polymerization"/>
    <property type="evidence" value="ECO:0007669"/>
    <property type="project" value="InterPro"/>
</dbReference>
<evidence type="ECO:0000313" key="5">
    <source>
        <dbReference type="Proteomes" id="UP000054776"/>
    </source>
</evidence>
<dbReference type="GO" id="GO:0061863">
    <property type="term" value="F:microtubule plus end polymerase"/>
    <property type="evidence" value="ECO:0007669"/>
    <property type="project" value="InterPro"/>
</dbReference>